<feature type="region of interest" description="Disordered" evidence="1">
    <location>
        <begin position="43"/>
        <end position="124"/>
    </location>
</feature>
<keyword evidence="3" id="KW-1185">Reference proteome</keyword>
<dbReference type="Proteomes" id="UP000781958">
    <property type="component" value="Unassembled WGS sequence"/>
</dbReference>
<evidence type="ECO:0008006" key="4">
    <source>
        <dbReference type="Google" id="ProtNLM"/>
    </source>
</evidence>
<evidence type="ECO:0000313" key="3">
    <source>
        <dbReference type="Proteomes" id="UP000781958"/>
    </source>
</evidence>
<dbReference type="RefSeq" id="WP_209769181.1">
    <property type="nucleotide sequence ID" value="NZ_JAGINP010000018.1"/>
</dbReference>
<feature type="region of interest" description="Disordered" evidence="1">
    <location>
        <begin position="1"/>
        <end position="30"/>
    </location>
</feature>
<evidence type="ECO:0000313" key="2">
    <source>
        <dbReference type="EMBL" id="MBP2294874.1"/>
    </source>
</evidence>
<dbReference type="EMBL" id="JAGINP010000018">
    <property type="protein sequence ID" value="MBP2294874.1"/>
    <property type="molecule type" value="Genomic_DNA"/>
</dbReference>
<dbReference type="Pfam" id="PF11154">
    <property type="entry name" value="DUF2934"/>
    <property type="match status" value="1"/>
</dbReference>
<proteinExistence type="predicted"/>
<protein>
    <recommendedName>
        <fullName evidence="4">DUF2934 domain-containing protein</fullName>
    </recommendedName>
</protein>
<organism evidence="2 3">
    <name type="scientific">Azospirillum rugosum</name>
    <dbReference type="NCBI Taxonomy" id="416170"/>
    <lineage>
        <taxon>Bacteria</taxon>
        <taxon>Pseudomonadati</taxon>
        <taxon>Pseudomonadota</taxon>
        <taxon>Alphaproteobacteria</taxon>
        <taxon>Rhodospirillales</taxon>
        <taxon>Azospirillaceae</taxon>
        <taxon>Azospirillum</taxon>
    </lineage>
</organism>
<dbReference type="InterPro" id="IPR021327">
    <property type="entry name" value="DUF2934"/>
</dbReference>
<name>A0ABS4SRM9_9PROT</name>
<evidence type="ECO:0000256" key="1">
    <source>
        <dbReference type="SAM" id="MobiDB-lite"/>
    </source>
</evidence>
<accession>A0ABS4SRM9</accession>
<gene>
    <name evidence="2" type="ORF">J2851_004670</name>
</gene>
<comment type="caution">
    <text evidence="2">The sequence shown here is derived from an EMBL/GenBank/DDBJ whole genome shotgun (WGS) entry which is preliminary data.</text>
</comment>
<reference evidence="2 3" key="1">
    <citation type="submission" date="2021-03" db="EMBL/GenBank/DDBJ databases">
        <title>Genomic Encyclopedia of Type Strains, Phase III (KMG-III): the genomes of soil and plant-associated and newly described type strains.</title>
        <authorList>
            <person name="Whitman W."/>
        </authorList>
    </citation>
    <scope>NUCLEOTIDE SEQUENCE [LARGE SCALE GENOMIC DNA]</scope>
    <source>
        <strain evidence="2 3">IMMIB AFH-6</strain>
    </source>
</reference>
<feature type="compositionally biased region" description="Basic and acidic residues" evidence="1">
    <location>
        <begin position="55"/>
        <end position="65"/>
    </location>
</feature>
<sequence>MAESLESRIEKRAYQIWEREGRPEGRSHDHWELAREEIAIEDNYRDTLLPNPSHGPDDTAERTEPVEPVLSIANQGEMPGIADQGEEFQIPGAGDRDPIPATADSGAPEAVAQPRTPRRSRRGR</sequence>